<dbReference type="PROSITE" id="PS50931">
    <property type="entry name" value="HTH_LYSR"/>
    <property type="match status" value="1"/>
</dbReference>
<dbReference type="PANTHER" id="PTHR30537:SF72">
    <property type="entry name" value="LYSR FAMILY TRANSCRIPTIONAL REGULATOR"/>
    <property type="match status" value="1"/>
</dbReference>
<keyword evidence="4" id="KW-0804">Transcription</keyword>
<dbReference type="GO" id="GO:0043565">
    <property type="term" value="F:sequence-specific DNA binding"/>
    <property type="evidence" value="ECO:0007669"/>
    <property type="project" value="TreeGrafter"/>
</dbReference>
<dbReference type="Pfam" id="PF03466">
    <property type="entry name" value="LysR_substrate"/>
    <property type="match status" value="1"/>
</dbReference>
<evidence type="ECO:0000313" key="8">
    <source>
        <dbReference type="Proteomes" id="UP000013232"/>
    </source>
</evidence>
<dbReference type="AlphaFoldDB" id="N6XS76"/>
<evidence type="ECO:0000256" key="4">
    <source>
        <dbReference type="ARBA" id="ARBA00023163"/>
    </source>
</evidence>
<dbReference type="Gene3D" id="3.40.190.290">
    <property type="match status" value="1"/>
</dbReference>
<evidence type="ECO:0000256" key="3">
    <source>
        <dbReference type="ARBA" id="ARBA00023125"/>
    </source>
</evidence>
<evidence type="ECO:0000259" key="6">
    <source>
        <dbReference type="PROSITE" id="PS50931"/>
    </source>
</evidence>
<evidence type="ECO:0000313" key="7">
    <source>
        <dbReference type="EMBL" id="ENO84586.1"/>
    </source>
</evidence>
<dbReference type="SUPFAM" id="SSF53850">
    <property type="entry name" value="Periplasmic binding protein-like II"/>
    <property type="match status" value="1"/>
</dbReference>
<evidence type="ECO:0000256" key="1">
    <source>
        <dbReference type="ARBA" id="ARBA00009437"/>
    </source>
</evidence>
<dbReference type="FunFam" id="1.10.10.10:FF:000001">
    <property type="entry name" value="LysR family transcriptional regulator"/>
    <property type="match status" value="1"/>
</dbReference>
<comment type="similarity">
    <text evidence="1">Belongs to the LysR transcriptional regulatory family.</text>
</comment>
<accession>N6XS76</accession>
<dbReference type="PANTHER" id="PTHR30537">
    <property type="entry name" value="HTH-TYPE TRANSCRIPTIONAL REGULATOR"/>
    <property type="match status" value="1"/>
</dbReference>
<keyword evidence="8" id="KW-1185">Reference proteome</keyword>
<sequence>MDRIDQFRIFIRVAHSGGFTVAADQLGLPRPTVSLAIQQLEARLGTRLFNRTTRRVGLTQDGEALLERAIALVADSEELEQQFRLPAKALTGRLRVDMPSRIARRQVAPALPDFFARYPGIQVDLGSSDRAIDLVHEGIDCALRIGEVPSSSLVARPLGALRLVNCASPAYLARHGMPQAPADLSRHLAVNYASPSSGRGVPWEWTENGRLQTLAMKAQVSVNNVETYLACCLAGMGLIQIPAFDVREHLEAGELVEVLQAWPAPSMPARMIYPHRRHLSRRVQAFSVWLAGILSPFLEAAPPRAATGTFSAPSGADARARCGNGPDRAGKVR</sequence>
<comment type="caution">
    <text evidence="7">The sequence shown here is derived from an EMBL/GenBank/DDBJ whole genome shotgun (WGS) entry which is preliminary data.</text>
</comment>
<evidence type="ECO:0000256" key="5">
    <source>
        <dbReference type="SAM" id="MobiDB-lite"/>
    </source>
</evidence>
<dbReference type="InterPro" id="IPR036388">
    <property type="entry name" value="WH-like_DNA-bd_sf"/>
</dbReference>
<dbReference type="PRINTS" id="PR00039">
    <property type="entry name" value="HTHLYSR"/>
</dbReference>
<keyword evidence="3" id="KW-0238">DNA-binding</keyword>
<reference evidence="7 8" key="1">
    <citation type="submission" date="2012-09" db="EMBL/GenBank/DDBJ databases">
        <title>Draft Genome Sequences of 6 Strains from Genus Thauera.</title>
        <authorList>
            <person name="Liu B."/>
            <person name="Shapleigh J.P."/>
            <person name="Frostegard A.H."/>
        </authorList>
    </citation>
    <scope>NUCLEOTIDE SEQUENCE [LARGE SCALE GENOMIC DNA]</scope>
    <source>
        <strain evidence="8">47Lol / DSM 12138</strain>
    </source>
</reference>
<feature type="domain" description="HTH lysR-type" evidence="6">
    <location>
        <begin position="1"/>
        <end position="59"/>
    </location>
</feature>
<dbReference type="InterPro" id="IPR000847">
    <property type="entry name" value="LysR_HTH_N"/>
</dbReference>
<dbReference type="Proteomes" id="UP000013232">
    <property type="component" value="Unassembled WGS sequence"/>
</dbReference>
<dbReference type="InterPro" id="IPR058163">
    <property type="entry name" value="LysR-type_TF_proteobact-type"/>
</dbReference>
<protein>
    <submittedName>
        <fullName evidence="7">LysR family transcriptional regulator</fullName>
    </submittedName>
</protein>
<dbReference type="EMBL" id="AMXE01000101">
    <property type="protein sequence ID" value="ENO84586.1"/>
    <property type="molecule type" value="Genomic_DNA"/>
</dbReference>
<keyword evidence="2" id="KW-0805">Transcription regulation</keyword>
<dbReference type="Gene3D" id="1.10.10.10">
    <property type="entry name" value="Winged helix-like DNA-binding domain superfamily/Winged helix DNA-binding domain"/>
    <property type="match status" value="1"/>
</dbReference>
<dbReference type="Pfam" id="PF00126">
    <property type="entry name" value="HTH_1"/>
    <property type="match status" value="1"/>
</dbReference>
<dbReference type="CDD" id="cd08472">
    <property type="entry name" value="PBP2_CrgA_like_3"/>
    <property type="match status" value="1"/>
</dbReference>
<dbReference type="STRING" id="1123367.GCA_000621305_02206"/>
<proteinExistence type="inferred from homology"/>
<dbReference type="FunFam" id="3.40.190.290:FF:000001">
    <property type="entry name" value="Transcriptional regulator, LysR family"/>
    <property type="match status" value="1"/>
</dbReference>
<dbReference type="OrthoDB" id="8705920at2"/>
<organism evidence="7 8">
    <name type="scientific">Thauera linaloolentis (strain DSM 12138 / JCM 21573 / CCUG 41526 / CIP 105981 / IAM 15112 / NBRC 102519 / 47Lol)</name>
    <dbReference type="NCBI Taxonomy" id="1123367"/>
    <lineage>
        <taxon>Bacteria</taxon>
        <taxon>Pseudomonadati</taxon>
        <taxon>Pseudomonadota</taxon>
        <taxon>Betaproteobacteria</taxon>
        <taxon>Rhodocyclales</taxon>
        <taxon>Zoogloeaceae</taxon>
        <taxon>Thauera</taxon>
    </lineage>
</organism>
<dbReference type="GO" id="GO:0006351">
    <property type="term" value="P:DNA-templated transcription"/>
    <property type="evidence" value="ECO:0007669"/>
    <property type="project" value="TreeGrafter"/>
</dbReference>
<dbReference type="RefSeq" id="WP_004344769.1">
    <property type="nucleotide sequence ID" value="NZ_AMXE01000101.1"/>
</dbReference>
<dbReference type="InterPro" id="IPR036390">
    <property type="entry name" value="WH_DNA-bd_sf"/>
</dbReference>
<gene>
    <name evidence="7" type="ORF">C666_17045</name>
</gene>
<dbReference type="SUPFAM" id="SSF46785">
    <property type="entry name" value="Winged helix' DNA-binding domain"/>
    <property type="match status" value="1"/>
</dbReference>
<evidence type="ECO:0000256" key="2">
    <source>
        <dbReference type="ARBA" id="ARBA00023015"/>
    </source>
</evidence>
<dbReference type="GO" id="GO:0003700">
    <property type="term" value="F:DNA-binding transcription factor activity"/>
    <property type="evidence" value="ECO:0007669"/>
    <property type="project" value="InterPro"/>
</dbReference>
<name>N6XS76_THAL4</name>
<dbReference type="InterPro" id="IPR005119">
    <property type="entry name" value="LysR_subst-bd"/>
</dbReference>
<feature type="region of interest" description="Disordered" evidence="5">
    <location>
        <begin position="308"/>
        <end position="333"/>
    </location>
</feature>
<dbReference type="eggNOG" id="COG0583">
    <property type="taxonomic scope" value="Bacteria"/>
</dbReference>